<evidence type="ECO:0000313" key="12">
    <source>
        <dbReference type="Proteomes" id="UP000014760"/>
    </source>
</evidence>
<keyword evidence="3" id="KW-0819">tRNA processing</keyword>
<dbReference type="OMA" id="ICRIENP"/>
<dbReference type="EMBL" id="AMQN01001758">
    <property type="status" value="NOT_ANNOTATED_CDS"/>
    <property type="molecule type" value="Genomic_DNA"/>
</dbReference>
<sequence length="278" mass="31640">IFTRANVSKAVTSTKDALFKKNYCCPPLVPDQLAVCEPIKCLHESTFFAGRYNKYSRVLSQTPWFIEGVRKSESSIEEYISIPLKEIVKSTETRFSSSGREDVDVKMLGRGLPFIIEVINPHRVIFNKEHMRILQQKINSSTDEISVRDLQEITREDTALLKEGETEKVKHYSALCWCKDKINAESFTAINAMKDIVLKQKTPIRVLHRRPYACRERMVHSIAAEVIDDHFCLLKLVTQAGTYIKEFVHGDLGRTVPSMCSLLGTQCDILELNVTVGN</sequence>
<reference evidence="10 12" key="2">
    <citation type="journal article" date="2013" name="Nature">
        <title>Insights into bilaterian evolution from three spiralian genomes.</title>
        <authorList>
            <person name="Simakov O."/>
            <person name="Marletaz F."/>
            <person name="Cho S.J."/>
            <person name="Edsinger-Gonzales E."/>
            <person name="Havlak P."/>
            <person name="Hellsten U."/>
            <person name="Kuo D.H."/>
            <person name="Larsson T."/>
            <person name="Lv J."/>
            <person name="Arendt D."/>
            <person name="Savage R."/>
            <person name="Osoegawa K."/>
            <person name="de Jong P."/>
            <person name="Grimwood J."/>
            <person name="Chapman J.A."/>
            <person name="Shapiro H."/>
            <person name="Aerts A."/>
            <person name="Otillar R.P."/>
            <person name="Terry A.Y."/>
            <person name="Boore J.L."/>
            <person name="Grigoriev I.V."/>
            <person name="Lindberg D.R."/>
            <person name="Seaver E.C."/>
            <person name="Weisblat D.A."/>
            <person name="Putnam N.H."/>
            <person name="Rokhsar D.S."/>
        </authorList>
    </citation>
    <scope>NUCLEOTIDE SEQUENCE</scope>
    <source>
        <strain evidence="10 12">I ESC-2004</strain>
    </source>
</reference>
<dbReference type="STRING" id="283909.R7U444"/>
<dbReference type="EC" id="5.4.99.25" evidence="2"/>
<keyword evidence="4" id="KW-0413">Isomerase</keyword>
<dbReference type="PANTHER" id="PTHR21568">
    <property type="entry name" value="TRNA PSEUDOURIDINE SYNTHASE PUS10"/>
    <property type="match status" value="1"/>
</dbReference>
<dbReference type="FunFam" id="3.30.70.3190:FF:000001">
    <property type="entry name" value="tRNA pseudouridine synthase Pus10"/>
    <property type="match status" value="1"/>
</dbReference>
<reference evidence="12" key="1">
    <citation type="submission" date="2012-12" db="EMBL/GenBank/DDBJ databases">
        <authorList>
            <person name="Hellsten U."/>
            <person name="Grimwood J."/>
            <person name="Chapman J.A."/>
            <person name="Shapiro H."/>
            <person name="Aerts A."/>
            <person name="Otillar R.P."/>
            <person name="Terry A.Y."/>
            <person name="Boore J.L."/>
            <person name="Simakov O."/>
            <person name="Marletaz F."/>
            <person name="Cho S.-J."/>
            <person name="Edsinger-Gonzales E."/>
            <person name="Havlak P."/>
            <person name="Kuo D.-H."/>
            <person name="Larsson T."/>
            <person name="Lv J."/>
            <person name="Arendt D."/>
            <person name="Savage R."/>
            <person name="Osoegawa K."/>
            <person name="de Jong P."/>
            <person name="Lindberg D.R."/>
            <person name="Seaver E.C."/>
            <person name="Weisblat D.A."/>
            <person name="Putnam N.H."/>
            <person name="Grigoriev I.V."/>
            <person name="Rokhsar D.S."/>
        </authorList>
    </citation>
    <scope>NUCLEOTIDE SEQUENCE</scope>
    <source>
        <strain evidence="12">I ESC-2004</strain>
    </source>
</reference>
<dbReference type="FunFam" id="3.30.70.2510:FF:000001">
    <property type="entry name" value="tRNA pseudouridine synthase Pus10"/>
    <property type="match status" value="1"/>
</dbReference>
<dbReference type="Proteomes" id="UP000014760">
    <property type="component" value="Unassembled WGS sequence"/>
</dbReference>
<dbReference type="Gene3D" id="3.30.70.3190">
    <property type="match status" value="1"/>
</dbReference>
<dbReference type="InterPro" id="IPR039894">
    <property type="entry name" value="Pus10-like"/>
</dbReference>
<feature type="domain" description="Pus10-like C-terminal" evidence="9">
    <location>
        <begin position="47"/>
        <end position="275"/>
    </location>
</feature>
<dbReference type="GO" id="GO:0160148">
    <property type="term" value="F:tRNA pseudouridine(55) synthase activity"/>
    <property type="evidence" value="ECO:0007669"/>
    <property type="project" value="UniProtKB-EC"/>
</dbReference>
<dbReference type="GO" id="GO:0031119">
    <property type="term" value="P:tRNA pseudouridine synthesis"/>
    <property type="evidence" value="ECO:0007669"/>
    <property type="project" value="UniProtKB-ARBA"/>
</dbReference>
<keyword evidence="12" id="KW-1185">Reference proteome</keyword>
<dbReference type="InterPro" id="IPR048742">
    <property type="entry name" value="Pus10_N_euk"/>
</dbReference>
<gene>
    <name evidence="10" type="ORF">CAPTEDRAFT_94284</name>
</gene>
<dbReference type="OrthoDB" id="271937at2759"/>
<evidence type="ECO:0000256" key="4">
    <source>
        <dbReference type="ARBA" id="ARBA00023235"/>
    </source>
</evidence>
<evidence type="ECO:0000256" key="5">
    <source>
        <dbReference type="ARBA" id="ARBA00075270"/>
    </source>
</evidence>
<dbReference type="InterPro" id="IPR048741">
    <property type="entry name" value="Pus10-like_C"/>
</dbReference>
<dbReference type="HOGENOM" id="CLU_028780_1_0_1"/>
<evidence type="ECO:0000256" key="2">
    <source>
        <dbReference type="ARBA" id="ARBA00012787"/>
    </source>
</evidence>
<dbReference type="AlphaFoldDB" id="R7U444"/>
<evidence type="ECO:0000313" key="10">
    <source>
        <dbReference type="EMBL" id="ELU01120.1"/>
    </source>
</evidence>
<evidence type="ECO:0000256" key="3">
    <source>
        <dbReference type="ARBA" id="ARBA00022694"/>
    </source>
</evidence>
<feature type="domain" description="Pus10 N-terminal eukaryotes" evidence="8">
    <location>
        <begin position="1"/>
        <end position="41"/>
    </location>
</feature>
<feature type="non-terminal residue" evidence="10">
    <location>
        <position position="1"/>
    </location>
</feature>
<dbReference type="NCBIfam" id="TIGR01213">
    <property type="entry name" value="pseudo_Pus10arc"/>
    <property type="match status" value="1"/>
</dbReference>
<dbReference type="GO" id="GO:0003723">
    <property type="term" value="F:RNA binding"/>
    <property type="evidence" value="ECO:0007669"/>
    <property type="project" value="InterPro"/>
</dbReference>
<dbReference type="SUPFAM" id="SSF55120">
    <property type="entry name" value="Pseudouridine synthase"/>
    <property type="match status" value="1"/>
</dbReference>
<protein>
    <recommendedName>
        <fullName evidence="2">tRNA pseudouridine(55) synthase</fullName>
        <ecNumber evidence="2">5.4.99.25</ecNumber>
    </recommendedName>
    <alternativeName>
        <fullName evidence="7">tRNA pseudouridine 55 synthase</fullName>
    </alternativeName>
    <alternativeName>
        <fullName evidence="5">tRNA pseudouridylate synthase</fullName>
    </alternativeName>
    <alternativeName>
        <fullName evidence="6">tRNA-uridine isomerase</fullName>
    </alternativeName>
</protein>
<evidence type="ECO:0000256" key="6">
    <source>
        <dbReference type="ARBA" id="ARBA00079393"/>
    </source>
</evidence>
<name>R7U444_CAPTE</name>
<dbReference type="Pfam" id="PF21237">
    <property type="entry name" value="Pus10_N_euk"/>
    <property type="match status" value="1"/>
</dbReference>
<dbReference type="PANTHER" id="PTHR21568:SF0">
    <property type="entry name" value="TRNA PSEUDOURIDINE SYNTHASE PUS10"/>
    <property type="match status" value="1"/>
</dbReference>
<organism evidence="10">
    <name type="scientific">Capitella teleta</name>
    <name type="common">Polychaete worm</name>
    <dbReference type="NCBI Taxonomy" id="283909"/>
    <lineage>
        <taxon>Eukaryota</taxon>
        <taxon>Metazoa</taxon>
        <taxon>Spiralia</taxon>
        <taxon>Lophotrochozoa</taxon>
        <taxon>Annelida</taxon>
        <taxon>Polychaeta</taxon>
        <taxon>Sedentaria</taxon>
        <taxon>Scolecida</taxon>
        <taxon>Capitellidae</taxon>
        <taxon>Capitella</taxon>
    </lineage>
</organism>
<dbReference type="EnsemblMetazoa" id="CapteT94284">
    <property type="protein sequence ID" value="CapteP94284"/>
    <property type="gene ID" value="CapteG94284"/>
</dbReference>
<evidence type="ECO:0000259" key="9">
    <source>
        <dbReference type="Pfam" id="PF21238"/>
    </source>
</evidence>
<evidence type="ECO:0000256" key="7">
    <source>
        <dbReference type="ARBA" id="ARBA00083669"/>
    </source>
</evidence>
<evidence type="ECO:0000313" key="11">
    <source>
        <dbReference type="EnsemblMetazoa" id="CapteP94284"/>
    </source>
</evidence>
<comment type="similarity">
    <text evidence="1">Belongs to the pseudouridine synthase Pus10 family.</text>
</comment>
<proteinExistence type="inferred from homology"/>
<evidence type="ECO:0000259" key="8">
    <source>
        <dbReference type="Pfam" id="PF21237"/>
    </source>
</evidence>
<dbReference type="EMBL" id="KB305378">
    <property type="protein sequence ID" value="ELU01120.1"/>
    <property type="molecule type" value="Genomic_DNA"/>
</dbReference>
<dbReference type="Gene3D" id="3.30.70.2510">
    <property type="match status" value="1"/>
</dbReference>
<reference evidence="11" key="3">
    <citation type="submission" date="2015-06" db="UniProtKB">
        <authorList>
            <consortium name="EnsemblMetazoa"/>
        </authorList>
    </citation>
    <scope>IDENTIFICATION</scope>
</reference>
<accession>R7U444</accession>
<dbReference type="InterPro" id="IPR020103">
    <property type="entry name" value="PsdUridine_synth_cat_dom_sf"/>
</dbReference>
<dbReference type="Pfam" id="PF21238">
    <property type="entry name" value="Pus10_C"/>
    <property type="match status" value="1"/>
</dbReference>
<evidence type="ECO:0000256" key="1">
    <source>
        <dbReference type="ARBA" id="ARBA00009652"/>
    </source>
</evidence>